<evidence type="ECO:0000313" key="3">
    <source>
        <dbReference type="Proteomes" id="UP000502248"/>
    </source>
</evidence>
<reference evidence="2 3" key="1">
    <citation type="submission" date="2020-04" db="EMBL/GenBank/DDBJ databases">
        <title>Genome sequencing of novel species.</title>
        <authorList>
            <person name="Heo J."/>
            <person name="Kim S.-J."/>
            <person name="Kim J.-S."/>
            <person name="Hong S.-B."/>
            <person name="Kwon S.-W."/>
        </authorList>
    </citation>
    <scope>NUCLEOTIDE SEQUENCE [LARGE SCALE GENOMIC DNA]</scope>
    <source>
        <strain evidence="2 3">MFER-1</strain>
    </source>
</reference>
<dbReference type="RefSeq" id="WP_169280537.1">
    <property type="nucleotide sequence ID" value="NZ_CP051680.1"/>
</dbReference>
<accession>A0A7Z2VJB6</accession>
<protein>
    <submittedName>
        <fullName evidence="2">Uncharacterized protein</fullName>
    </submittedName>
</protein>
<keyword evidence="3" id="KW-1185">Reference proteome</keyword>
<dbReference type="KEGG" id="cheb:HH215_14345"/>
<keyword evidence="1" id="KW-0472">Membrane</keyword>
<organism evidence="2 3">
    <name type="scientific">Cohnella herbarum</name>
    <dbReference type="NCBI Taxonomy" id="2728023"/>
    <lineage>
        <taxon>Bacteria</taxon>
        <taxon>Bacillati</taxon>
        <taxon>Bacillota</taxon>
        <taxon>Bacilli</taxon>
        <taxon>Bacillales</taxon>
        <taxon>Paenibacillaceae</taxon>
        <taxon>Cohnella</taxon>
    </lineage>
</organism>
<name>A0A7Z2VJB6_9BACL</name>
<dbReference type="EMBL" id="CP051680">
    <property type="protein sequence ID" value="QJD84253.1"/>
    <property type="molecule type" value="Genomic_DNA"/>
</dbReference>
<dbReference type="Proteomes" id="UP000502248">
    <property type="component" value="Chromosome"/>
</dbReference>
<proteinExistence type="predicted"/>
<sequence length="186" mass="21844">MEYLKFFTSSAFIIGAIVYLGKVLISNLINRDVERFKSELVISANQHQITFTKLHNERADVIKELYARLVRVVRIMEDLCSNPTSQKADEAIPLIIDLKYFFEERRIYFDSKVSMLIEEVVMNIHNGYFELSYNADHNIVDIMDEEIKKQTFSSRLEGWNKIKRKVPELKESLENDFRSLLGTIKQ</sequence>
<evidence type="ECO:0000256" key="1">
    <source>
        <dbReference type="SAM" id="Phobius"/>
    </source>
</evidence>
<keyword evidence="1" id="KW-1133">Transmembrane helix</keyword>
<dbReference type="AlphaFoldDB" id="A0A7Z2VJB6"/>
<keyword evidence="1" id="KW-0812">Transmembrane</keyword>
<gene>
    <name evidence="2" type="ORF">HH215_14345</name>
</gene>
<evidence type="ECO:0000313" key="2">
    <source>
        <dbReference type="EMBL" id="QJD84253.1"/>
    </source>
</evidence>
<feature type="transmembrane region" description="Helical" evidence="1">
    <location>
        <begin position="6"/>
        <end position="25"/>
    </location>
</feature>